<reference evidence="4 5" key="1">
    <citation type="submission" date="2019-03" db="EMBL/GenBank/DDBJ databases">
        <title>Genomic Encyclopedia of Type Strains, Phase III (KMG-III): the genomes of soil and plant-associated and newly described type strains.</title>
        <authorList>
            <person name="Whitman W."/>
        </authorList>
    </citation>
    <scope>NUCLEOTIDE SEQUENCE [LARGE SCALE GENOMIC DNA]</scope>
    <source>
        <strain evidence="4 5">VKMAc-2574</strain>
    </source>
</reference>
<dbReference type="EMBL" id="SODU01000001">
    <property type="protein sequence ID" value="TDW93162.1"/>
    <property type="molecule type" value="Genomic_DNA"/>
</dbReference>
<sequence>MSAGMDGDLRLAFGAVEAAAEVAVGYFGAGVAATLKADGTPVTEADRAVEGLLRETLSAARPGDAFLGEELGELGESDRVWILDPIDGTRFFSEGDPNWRIQIALEVRGVTELAVVASPALGRCWWATRGGGAFESSWPRAETRRLGVSTAASPENAVLVALDNDPGARLPSARPPWSPLPLIELVHGEIDAFLVERYYKWDHAPWILIVEEAGGRFTNPTGGNSGDQGGGLYSNAALHDNLLATLHYPLRP</sequence>
<name>A0ABY2FJP1_9ACTN</name>
<evidence type="ECO:0000256" key="1">
    <source>
        <dbReference type="ARBA" id="ARBA00022723"/>
    </source>
</evidence>
<keyword evidence="5" id="KW-1185">Reference proteome</keyword>
<dbReference type="InterPro" id="IPR000760">
    <property type="entry name" value="Inositol_monophosphatase-like"/>
</dbReference>
<dbReference type="Proteomes" id="UP000295060">
    <property type="component" value="Unassembled WGS sequence"/>
</dbReference>
<gene>
    <name evidence="4" type="ORF">EV137_0435</name>
</gene>
<evidence type="ECO:0000313" key="5">
    <source>
        <dbReference type="Proteomes" id="UP000295060"/>
    </source>
</evidence>
<protein>
    <submittedName>
        <fullName evidence="4">Histidinol-phosphatase</fullName>
    </submittedName>
</protein>
<accession>A0ABY2FJP1</accession>
<dbReference type="PANTHER" id="PTHR20854:SF4">
    <property type="entry name" value="INOSITOL-1-MONOPHOSPHATASE-RELATED"/>
    <property type="match status" value="1"/>
</dbReference>
<dbReference type="Gene3D" id="3.30.540.10">
    <property type="entry name" value="Fructose-1,6-Bisphosphatase, subunit A, domain 1"/>
    <property type="match status" value="1"/>
</dbReference>
<dbReference type="PRINTS" id="PR00377">
    <property type="entry name" value="IMPHPHTASES"/>
</dbReference>
<keyword evidence="1" id="KW-0479">Metal-binding</keyword>
<evidence type="ECO:0000256" key="2">
    <source>
        <dbReference type="ARBA" id="ARBA00022801"/>
    </source>
</evidence>
<organism evidence="4 5">
    <name type="scientific">Kribbella pratensis</name>
    <dbReference type="NCBI Taxonomy" id="2512112"/>
    <lineage>
        <taxon>Bacteria</taxon>
        <taxon>Bacillati</taxon>
        <taxon>Actinomycetota</taxon>
        <taxon>Actinomycetes</taxon>
        <taxon>Propionibacteriales</taxon>
        <taxon>Kribbellaceae</taxon>
        <taxon>Kribbella</taxon>
    </lineage>
</organism>
<evidence type="ECO:0000313" key="4">
    <source>
        <dbReference type="EMBL" id="TDW93162.1"/>
    </source>
</evidence>
<dbReference type="PANTHER" id="PTHR20854">
    <property type="entry name" value="INOSITOL MONOPHOSPHATASE"/>
    <property type="match status" value="1"/>
</dbReference>
<keyword evidence="2" id="KW-0378">Hydrolase</keyword>
<dbReference type="Pfam" id="PF00459">
    <property type="entry name" value="Inositol_P"/>
    <property type="match status" value="1"/>
</dbReference>
<evidence type="ECO:0000256" key="3">
    <source>
        <dbReference type="ARBA" id="ARBA00022842"/>
    </source>
</evidence>
<proteinExistence type="predicted"/>
<dbReference type="SUPFAM" id="SSF56655">
    <property type="entry name" value="Carbohydrate phosphatase"/>
    <property type="match status" value="1"/>
</dbReference>
<dbReference type="PROSITE" id="PS00629">
    <property type="entry name" value="IMP_1"/>
    <property type="match status" value="1"/>
</dbReference>
<dbReference type="Gene3D" id="3.40.190.80">
    <property type="match status" value="1"/>
</dbReference>
<dbReference type="InterPro" id="IPR020583">
    <property type="entry name" value="Inositol_monoP_metal-BS"/>
</dbReference>
<comment type="caution">
    <text evidence="4">The sequence shown here is derived from an EMBL/GenBank/DDBJ whole genome shotgun (WGS) entry which is preliminary data.</text>
</comment>
<keyword evidence="3" id="KW-0460">Magnesium</keyword>